<dbReference type="AlphaFoldDB" id="A0A3R9EUN4"/>
<keyword evidence="7" id="KW-1185">Reference proteome</keyword>
<dbReference type="RefSeq" id="WP_125307445.1">
    <property type="nucleotide sequence ID" value="NZ_RSEC01000032.1"/>
</dbReference>
<gene>
    <name evidence="6" type="primary">rimI</name>
    <name evidence="6" type="ORF">EIY87_10415</name>
</gene>
<dbReference type="InterPro" id="IPR000182">
    <property type="entry name" value="GNAT_dom"/>
</dbReference>
<dbReference type="NCBIfam" id="TIGR01575">
    <property type="entry name" value="rimI"/>
    <property type="match status" value="1"/>
</dbReference>
<comment type="caution">
    <text evidence="6">The sequence shown here is derived from an EMBL/GenBank/DDBJ whole genome shotgun (WGS) entry which is preliminary data.</text>
</comment>
<dbReference type="EMBL" id="RSEC01000032">
    <property type="protein sequence ID" value="RSD22202.1"/>
    <property type="molecule type" value="Genomic_DNA"/>
</dbReference>
<evidence type="ECO:0000313" key="6">
    <source>
        <dbReference type="EMBL" id="RSD22202.1"/>
    </source>
</evidence>
<dbReference type="Pfam" id="PF00583">
    <property type="entry name" value="Acetyltransf_1"/>
    <property type="match status" value="1"/>
</dbReference>
<evidence type="ECO:0000259" key="5">
    <source>
        <dbReference type="PROSITE" id="PS51186"/>
    </source>
</evidence>
<dbReference type="InterPro" id="IPR016181">
    <property type="entry name" value="Acyl_CoA_acyltransferase"/>
</dbReference>
<evidence type="ECO:0000256" key="4">
    <source>
        <dbReference type="ARBA" id="ARBA00023315"/>
    </source>
</evidence>
<dbReference type="PANTHER" id="PTHR43420">
    <property type="entry name" value="ACETYLTRANSFERASE"/>
    <property type="match status" value="1"/>
</dbReference>
<dbReference type="CDD" id="cd04301">
    <property type="entry name" value="NAT_SF"/>
    <property type="match status" value="1"/>
</dbReference>
<evidence type="ECO:0000256" key="3">
    <source>
        <dbReference type="ARBA" id="ARBA00022679"/>
    </source>
</evidence>
<evidence type="ECO:0000313" key="7">
    <source>
        <dbReference type="Proteomes" id="UP000267081"/>
    </source>
</evidence>
<feature type="domain" description="N-acetyltransferase" evidence="5">
    <location>
        <begin position="1"/>
        <end position="152"/>
    </location>
</feature>
<protein>
    <submittedName>
        <fullName evidence="6">Ribosomal-protein-alanine N-acetyltransferase</fullName>
    </submittedName>
</protein>
<accession>A0A3R9EUN4</accession>
<evidence type="ECO:0000256" key="2">
    <source>
        <dbReference type="ARBA" id="ARBA00022490"/>
    </source>
</evidence>
<comment type="similarity">
    <text evidence="1">Belongs to the acetyltransferase family. RimI subfamily.</text>
</comment>
<dbReference type="SUPFAM" id="SSF55729">
    <property type="entry name" value="Acyl-CoA N-acyltransferases (Nat)"/>
    <property type="match status" value="1"/>
</dbReference>
<dbReference type="GO" id="GO:0008080">
    <property type="term" value="F:N-acetyltransferase activity"/>
    <property type="evidence" value="ECO:0007669"/>
    <property type="project" value="InterPro"/>
</dbReference>
<evidence type="ECO:0000256" key="1">
    <source>
        <dbReference type="ARBA" id="ARBA00005395"/>
    </source>
</evidence>
<proteinExistence type="inferred from homology"/>
<keyword evidence="2" id="KW-0963">Cytoplasm</keyword>
<sequence length="159" mass="17840">MRLEPLRRRDIPRCVEIEQILFPGDDPWTSRAFHSELDAGHFYLAARPDEGDELLGYAGLAVVGRRRGEYESTVHTIGVAPEHQGKGIGKALLRALLERADEFEAPVFLEVRTDNTTALALYESHGFERLGIRKRYYQPSGADAYTMVRPARTRDGVAG</sequence>
<name>A0A3R9EUN4_9PSEU</name>
<dbReference type="Gene3D" id="3.40.630.30">
    <property type="match status" value="1"/>
</dbReference>
<dbReference type="InterPro" id="IPR006464">
    <property type="entry name" value="AcTrfase_RimI/Ard1"/>
</dbReference>
<dbReference type="PANTHER" id="PTHR43420:SF44">
    <property type="entry name" value="ACETYLTRANSFERASE YPEA"/>
    <property type="match status" value="1"/>
</dbReference>
<dbReference type="PROSITE" id="PS51186">
    <property type="entry name" value="GNAT"/>
    <property type="match status" value="1"/>
</dbReference>
<dbReference type="OrthoDB" id="529907at2"/>
<keyword evidence="3 6" id="KW-0808">Transferase</keyword>
<organism evidence="6 7">
    <name type="scientific">Amycolatopsis eburnea</name>
    <dbReference type="NCBI Taxonomy" id="2267691"/>
    <lineage>
        <taxon>Bacteria</taxon>
        <taxon>Bacillati</taxon>
        <taxon>Actinomycetota</taxon>
        <taxon>Actinomycetes</taxon>
        <taxon>Pseudonocardiales</taxon>
        <taxon>Pseudonocardiaceae</taxon>
        <taxon>Amycolatopsis</taxon>
    </lineage>
</organism>
<dbReference type="InterPro" id="IPR050680">
    <property type="entry name" value="YpeA/RimI_acetyltransf"/>
</dbReference>
<reference evidence="6 7" key="1">
    <citation type="submission" date="2018-12" db="EMBL/GenBank/DDBJ databases">
        <title>Amycolatopsis eburnea sp. nov. actinomycete associate with arbuscular mycorrhiza fungal spore.</title>
        <authorList>
            <person name="Lumyong S."/>
            <person name="Chaiya L."/>
        </authorList>
    </citation>
    <scope>NUCLEOTIDE SEQUENCE [LARGE SCALE GENOMIC DNA]</scope>
    <source>
        <strain evidence="6 7">GLM-1</strain>
    </source>
</reference>
<dbReference type="Proteomes" id="UP000267081">
    <property type="component" value="Unassembled WGS sequence"/>
</dbReference>
<keyword evidence="4" id="KW-0012">Acyltransferase</keyword>